<sequence length="184" mass="21252">MRVNERLEHHHTEFNRLLERFKDQMSSYIHKGSAYISIDGEQNETIPNPNFLRRYKALADSAEQLLTALENNKNNFFKNPTEKNLDILRIDSLREIKNAKKQFSKHRDLWYQIHPILRGILGLLAAITVVPAVLVELQAPNGFAGTFFKTPKTEAMQFLESFEEQLTKTNTILDELVIPTLSLS</sequence>
<keyword evidence="2" id="KW-0472">Membrane</keyword>
<protein>
    <submittedName>
        <fullName evidence="3">Coiled-coil protein</fullName>
    </submittedName>
</protein>
<accession>A0A0W1A667</accession>
<dbReference type="PATRIC" id="fig|45076.6.peg.2265"/>
<gene>
    <name evidence="3" type="ORF">Lwor_2068</name>
</gene>
<proteinExistence type="predicted"/>
<feature type="coiled-coil region" evidence="1">
    <location>
        <begin position="52"/>
        <end position="79"/>
    </location>
</feature>
<dbReference type="EMBL" id="LNZC01000027">
    <property type="protein sequence ID" value="KTD76843.1"/>
    <property type="molecule type" value="Genomic_DNA"/>
</dbReference>
<dbReference type="AlphaFoldDB" id="A0A0W1A667"/>
<evidence type="ECO:0000313" key="3">
    <source>
        <dbReference type="EMBL" id="KTD76843.1"/>
    </source>
</evidence>
<dbReference type="Proteomes" id="UP000054662">
    <property type="component" value="Unassembled WGS sequence"/>
</dbReference>
<dbReference type="OrthoDB" id="5654210at2"/>
<keyword evidence="4" id="KW-1185">Reference proteome</keyword>
<keyword evidence="2" id="KW-1133">Transmembrane helix</keyword>
<comment type="caution">
    <text evidence="3">The sequence shown here is derived from an EMBL/GenBank/DDBJ whole genome shotgun (WGS) entry which is preliminary data.</text>
</comment>
<keyword evidence="2" id="KW-0812">Transmembrane</keyword>
<keyword evidence="1" id="KW-0175">Coiled coil</keyword>
<name>A0A0W1A667_9GAMM</name>
<feature type="transmembrane region" description="Helical" evidence="2">
    <location>
        <begin position="115"/>
        <end position="134"/>
    </location>
</feature>
<organism evidence="3 4">
    <name type="scientific">Legionella worsleiensis</name>
    <dbReference type="NCBI Taxonomy" id="45076"/>
    <lineage>
        <taxon>Bacteria</taxon>
        <taxon>Pseudomonadati</taxon>
        <taxon>Pseudomonadota</taxon>
        <taxon>Gammaproteobacteria</taxon>
        <taxon>Legionellales</taxon>
        <taxon>Legionellaceae</taxon>
        <taxon>Legionella</taxon>
    </lineage>
</organism>
<evidence type="ECO:0000256" key="2">
    <source>
        <dbReference type="SAM" id="Phobius"/>
    </source>
</evidence>
<evidence type="ECO:0000313" key="4">
    <source>
        <dbReference type="Proteomes" id="UP000054662"/>
    </source>
</evidence>
<evidence type="ECO:0000256" key="1">
    <source>
        <dbReference type="SAM" id="Coils"/>
    </source>
</evidence>
<dbReference type="RefSeq" id="WP_058493833.1">
    <property type="nucleotide sequence ID" value="NZ_UGPA01000001.1"/>
</dbReference>
<reference evidence="3 4" key="1">
    <citation type="submission" date="2015-11" db="EMBL/GenBank/DDBJ databases">
        <title>Genomic analysis of 38 Legionella species identifies large and diverse effector repertoires.</title>
        <authorList>
            <person name="Burstein D."/>
            <person name="Amaro F."/>
            <person name="Zusman T."/>
            <person name="Lifshitz Z."/>
            <person name="Cohen O."/>
            <person name="Gilbert J.A."/>
            <person name="Pupko T."/>
            <person name="Shuman H.A."/>
            <person name="Segal G."/>
        </authorList>
    </citation>
    <scope>NUCLEOTIDE SEQUENCE [LARGE SCALE GENOMIC DNA]</scope>
    <source>
        <strain evidence="3 4">ATCC 49508</strain>
    </source>
</reference>